<reference evidence="2 3" key="1">
    <citation type="submission" date="2021-06" db="EMBL/GenBank/DDBJ databases">
        <authorList>
            <person name="Palmer J.M."/>
        </authorList>
    </citation>
    <scope>NUCLEOTIDE SEQUENCE [LARGE SCALE GENOMIC DNA]</scope>
    <source>
        <strain evidence="3">if_2019</strain>
        <tissue evidence="2">Muscle</tissue>
    </source>
</reference>
<evidence type="ECO:0000256" key="1">
    <source>
        <dbReference type="SAM" id="MobiDB-lite"/>
    </source>
</evidence>
<keyword evidence="3" id="KW-1185">Reference proteome</keyword>
<protein>
    <submittedName>
        <fullName evidence="2">Uncharacterized protein</fullName>
    </submittedName>
</protein>
<organism evidence="2 3">
    <name type="scientific">Ilyodon furcidens</name>
    <name type="common">goldbreast splitfin</name>
    <dbReference type="NCBI Taxonomy" id="33524"/>
    <lineage>
        <taxon>Eukaryota</taxon>
        <taxon>Metazoa</taxon>
        <taxon>Chordata</taxon>
        <taxon>Craniata</taxon>
        <taxon>Vertebrata</taxon>
        <taxon>Euteleostomi</taxon>
        <taxon>Actinopterygii</taxon>
        <taxon>Neopterygii</taxon>
        <taxon>Teleostei</taxon>
        <taxon>Neoteleostei</taxon>
        <taxon>Acanthomorphata</taxon>
        <taxon>Ovalentaria</taxon>
        <taxon>Atherinomorphae</taxon>
        <taxon>Cyprinodontiformes</taxon>
        <taxon>Goodeidae</taxon>
        <taxon>Ilyodon</taxon>
    </lineage>
</organism>
<proteinExistence type="predicted"/>
<dbReference type="EMBL" id="JAHRIQ010044054">
    <property type="protein sequence ID" value="MEQ2235111.1"/>
    <property type="molecule type" value="Genomic_DNA"/>
</dbReference>
<accession>A0ABV0TQN6</accession>
<gene>
    <name evidence="2" type="ORF">ILYODFUR_038286</name>
</gene>
<feature type="region of interest" description="Disordered" evidence="1">
    <location>
        <begin position="36"/>
        <end position="55"/>
    </location>
</feature>
<feature type="compositionally biased region" description="Pro residues" evidence="1">
    <location>
        <begin position="38"/>
        <end position="49"/>
    </location>
</feature>
<comment type="caution">
    <text evidence="2">The sequence shown here is derived from an EMBL/GenBank/DDBJ whole genome shotgun (WGS) entry which is preliminary data.</text>
</comment>
<name>A0ABV0TQN6_9TELE</name>
<dbReference type="Proteomes" id="UP001482620">
    <property type="component" value="Unassembled WGS sequence"/>
</dbReference>
<evidence type="ECO:0000313" key="2">
    <source>
        <dbReference type="EMBL" id="MEQ2235111.1"/>
    </source>
</evidence>
<sequence length="101" mass="10858">MSGKELSSFMNQDPSHLLLHWTKSAGSLLTPSFFGPPAANPVHPPPSTVPTPTNSGSTDIRAFLYSPSSLTRVHFLLVSPTPSGRSFLQHICIPVPVSCIY</sequence>
<evidence type="ECO:0000313" key="3">
    <source>
        <dbReference type="Proteomes" id="UP001482620"/>
    </source>
</evidence>